<protein>
    <submittedName>
        <fullName evidence="4">VanW family protein</fullName>
    </submittedName>
</protein>
<dbReference type="Pfam" id="PF12229">
    <property type="entry name" value="PG_binding_4"/>
    <property type="match status" value="1"/>
</dbReference>
<dbReference type="InterPro" id="IPR052913">
    <property type="entry name" value="Glycopeptide_resist_protein"/>
</dbReference>
<evidence type="ECO:0000313" key="4">
    <source>
        <dbReference type="EMBL" id="WOC32041.1"/>
    </source>
</evidence>
<name>A0AA97H0X7_9FIRM</name>
<accession>A0AA97H0X7</accession>
<reference evidence="4 5" key="1">
    <citation type="submission" date="2024-06" db="EMBL/GenBank/DDBJ databases">
        <title>Caproicibacterium argilliputei sp. nov, a novel caproic acid producing anaerobic bacterium isolated from pit mud.</title>
        <authorList>
            <person name="Xia S."/>
        </authorList>
    </citation>
    <scope>NUCLEOTIDE SEQUENCE [LARGE SCALE GENOMIC DNA]</scope>
    <source>
        <strain evidence="4 5">ZCY20-5</strain>
    </source>
</reference>
<dbReference type="Proteomes" id="UP001300604">
    <property type="component" value="Chromosome"/>
</dbReference>
<feature type="region of interest" description="Disordered" evidence="1">
    <location>
        <begin position="463"/>
        <end position="492"/>
    </location>
</feature>
<organism evidence="4 5">
    <name type="scientific">Caproicibacterium argilliputei</name>
    <dbReference type="NCBI Taxonomy" id="3030016"/>
    <lineage>
        <taxon>Bacteria</taxon>
        <taxon>Bacillati</taxon>
        <taxon>Bacillota</taxon>
        <taxon>Clostridia</taxon>
        <taxon>Eubacteriales</taxon>
        <taxon>Oscillospiraceae</taxon>
        <taxon>Caproicibacterium</taxon>
    </lineage>
</organism>
<dbReference type="KEGG" id="carl:PXC00_12725"/>
<keyword evidence="2" id="KW-0472">Membrane</keyword>
<keyword evidence="5" id="KW-1185">Reference proteome</keyword>
<dbReference type="PANTHER" id="PTHR35788">
    <property type="entry name" value="EXPORTED PROTEIN-RELATED"/>
    <property type="match status" value="1"/>
</dbReference>
<evidence type="ECO:0000256" key="2">
    <source>
        <dbReference type="SAM" id="Phobius"/>
    </source>
</evidence>
<dbReference type="PANTHER" id="PTHR35788:SF1">
    <property type="entry name" value="EXPORTED PROTEIN"/>
    <property type="match status" value="1"/>
</dbReference>
<dbReference type="InterPro" id="IPR007391">
    <property type="entry name" value="Vancomycin_resist_VanW"/>
</dbReference>
<feature type="transmembrane region" description="Helical" evidence="2">
    <location>
        <begin position="20"/>
        <end position="41"/>
    </location>
</feature>
<keyword evidence="2" id="KW-1133">Transmembrane helix</keyword>
<dbReference type="InterPro" id="IPR022029">
    <property type="entry name" value="YoaR-like_PG-bd"/>
</dbReference>
<proteinExistence type="predicted"/>
<dbReference type="EMBL" id="CP135996">
    <property type="protein sequence ID" value="WOC32041.1"/>
    <property type="molecule type" value="Genomic_DNA"/>
</dbReference>
<evidence type="ECO:0000313" key="5">
    <source>
        <dbReference type="Proteomes" id="UP001300604"/>
    </source>
</evidence>
<evidence type="ECO:0000259" key="3">
    <source>
        <dbReference type="Pfam" id="PF12229"/>
    </source>
</evidence>
<keyword evidence="2" id="KW-0812">Transmembrane</keyword>
<feature type="domain" description="YoaR-like putative peptidoglycan binding" evidence="3">
    <location>
        <begin position="105"/>
        <end position="210"/>
    </location>
</feature>
<reference evidence="5" key="2">
    <citation type="submission" date="2024-06" db="EMBL/GenBank/DDBJ databases">
        <title>Caproicibacterium argilliputei sp. nov, a novel caproic acid producing anaerobic bacterium isolated from pit mud.</title>
        <authorList>
            <person name="Zeng C."/>
        </authorList>
    </citation>
    <scope>NUCLEOTIDE SEQUENCE [LARGE SCALE GENOMIC DNA]</scope>
    <source>
        <strain evidence="5">ZCY20-5</strain>
    </source>
</reference>
<evidence type="ECO:0000256" key="1">
    <source>
        <dbReference type="SAM" id="MobiDB-lite"/>
    </source>
</evidence>
<sequence>MRTSEHRYPPSKKAKPRKGLLAVILAVSIVAAGSGIGALLFNRSAAKPESTASSQSAQPVFGSVKVEGVSLQGMTLAKARAAVISHVESKDTGRSYTLTGSEKSYTLSGKDLHITYNINATLQKALNESAADPTDTKDYSLTPVVDQTTLKTRLEELTQPVNQEAKEPTIKSFDGSSFTFTDGTPGVQVDLTALLADTVKAVTAADSGEIAIPTTETPCKYTAADLKGKIQKLGSFTTQSVNTENGTYNMSRALKTVNGTVVAPGGVFSFLGIVGNADKDNGYKMAGALENGVGVQAYGGGICQASSTIYGAVLRSNGEITERSPHSSPSVYVPIGLDATVAYPYLDFKFRNPTDYPMYIQSGADGRTMYCTVYGYKDDSWDKIEVNSKETGTVAPPADVVKVDKTKPVGYREETVKPLSGHYATSSRTFYKNGSVVRTETLFKSYYPPRAAVYVVGPSAAAASSTTSSKPASSSKPTTSSTSSTASSKPAA</sequence>
<dbReference type="AlphaFoldDB" id="A0AA97H0X7"/>
<dbReference type="Pfam" id="PF04294">
    <property type="entry name" value="VanW"/>
    <property type="match status" value="1"/>
</dbReference>
<reference evidence="5" key="3">
    <citation type="submission" date="2024-06" db="EMBL/GenBank/DDBJ databases">
        <authorList>
            <person name="Zeng C."/>
        </authorList>
    </citation>
    <scope>NUCLEOTIDE SEQUENCE [LARGE SCALE GENOMIC DNA]</scope>
    <source>
        <strain evidence="5">ZCY20-5</strain>
    </source>
</reference>
<gene>
    <name evidence="4" type="ORF">PXC00_12725</name>
</gene>
<dbReference type="RefSeq" id="WP_275844104.1">
    <property type="nucleotide sequence ID" value="NZ_CP135996.1"/>
</dbReference>